<dbReference type="InterPro" id="IPR023214">
    <property type="entry name" value="HAD_sf"/>
</dbReference>
<evidence type="ECO:0000313" key="7">
    <source>
        <dbReference type="Proteomes" id="UP001157910"/>
    </source>
</evidence>
<keyword evidence="4" id="KW-0479">Metal-binding</keyword>
<evidence type="ECO:0000256" key="2">
    <source>
        <dbReference type="ARBA" id="ARBA00008770"/>
    </source>
</evidence>
<accession>A0ABY1QBR3</accession>
<dbReference type="SUPFAM" id="SSF56784">
    <property type="entry name" value="HAD-like"/>
    <property type="match status" value="1"/>
</dbReference>
<dbReference type="Proteomes" id="UP001157910">
    <property type="component" value="Unassembled WGS sequence"/>
</dbReference>
<reference evidence="6 7" key="1">
    <citation type="submission" date="2017-05" db="EMBL/GenBank/DDBJ databases">
        <authorList>
            <person name="Varghese N."/>
            <person name="Submissions S."/>
        </authorList>
    </citation>
    <scope>NUCLEOTIDE SEQUENCE [LARGE SCALE GENOMIC DNA]</scope>
    <source>
        <strain evidence="6 7">SM16</strain>
    </source>
</reference>
<keyword evidence="3 4" id="KW-0378">Hydrolase</keyword>
<keyword evidence="7" id="KW-1185">Reference proteome</keyword>
<dbReference type="EC" id="3.1.3.12" evidence="4"/>
<name>A0ABY1QBR3_9SPHN</name>
<protein>
    <recommendedName>
        <fullName evidence="4">Trehalose 6-phosphate phosphatase</fullName>
        <ecNumber evidence="4">3.1.3.12</ecNumber>
    </recommendedName>
</protein>
<comment type="similarity">
    <text evidence="2 4">Belongs to the trehalose phosphatase family.</text>
</comment>
<dbReference type="Pfam" id="PF02358">
    <property type="entry name" value="Trehalose_PPase"/>
    <property type="match status" value="1"/>
</dbReference>
<organism evidence="6 7">
    <name type="scientific">Novosphingobium panipatense</name>
    <dbReference type="NCBI Taxonomy" id="428991"/>
    <lineage>
        <taxon>Bacteria</taxon>
        <taxon>Pseudomonadati</taxon>
        <taxon>Pseudomonadota</taxon>
        <taxon>Alphaproteobacteria</taxon>
        <taxon>Sphingomonadales</taxon>
        <taxon>Sphingomonadaceae</taxon>
        <taxon>Novosphingobium</taxon>
    </lineage>
</organism>
<evidence type="ECO:0000256" key="4">
    <source>
        <dbReference type="RuleBase" id="RU361117"/>
    </source>
</evidence>
<dbReference type="Gene3D" id="3.40.50.1000">
    <property type="entry name" value="HAD superfamily/HAD-like"/>
    <property type="match status" value="1"/>
</dbReference>
<dbReference type="InterPro" id="IPR044651">
    <property type="entry name" value="OTSB-like"/>
</dbReference>
<dbReference type="InterPro" id="IPR006379">
    <property type="entry name" value="HAD-SF_hydro_IIB"/>
</dbReference>
<comment type="cofactor">
    <cofactor evidence="4">
        <name>Mg(2+)</name>
        <dbReference type="ChEBI" id="CHEBI:18420"/>
    </cofactor>
</comment>
<dbReference type="RefSeq" id="WP_283405848.1">
    <property type="nucleotide sequence ID" value="NZ_FXUI01000004.1"/>
</dbReference>
<comment type="function">
    <text evidence="4">Removes the phosphate from trehalose 6-phosphate to produce free trehalose.</text>
</comment>
<evidence type="ECO:0000313" key="6">
    <source>
        <dbReference type="EMBL" id="SMP66437.1"/>
    </source>
</evidence>
<comment type="caution">
    <text evidence="6">The sequence shown here is derived from an EMBL/GenBank/DDBJ whole genome shotgun (WGS) entry which is preliminary data.</text>
</comment>
<dbReference type="NCBIfam" id="TIGR01484">
    <property type="entry name" value="HAD-SF-IIB"/>
    <property type="match status" value="1"/>
</dbReference>
<dbReference type="EMBL" id="FXUI01000004">
    <property type="protein sequence ID" value="SMP66437.1"/>
    <property type="molecule type" value="Genomic_DNA"/>
</dbReference>
<dbReference type="InterPro" id="IPR003337">
    <property type="entry name" value="Trehalose_PPase"/>
</dbReference>
<dbReference type="CDD" id="cd01627">
    <property type="entry name" value="HAD_TPP"/>
    <property type="match status" value="1"/>
</dbReference>
<dbReference type="PANTHER" id="PTHR43768">
    <property type="entry name" value="TREHALOSE 6-PHOSPHATE PHOSPHATASE"/>
    <property type="match status" value="1"/>
</dbReference>
<sequence>MTSSSDGPSPAAHRVSGDSAGRALEMPSPLSLAGTALFLDFDGTLVEIAEHPDDVRVSPRLRGLVEELSRALDDRLAIVTGRSIAALESLLGPVEVALAGSHGGEFRPGGGQPTEPLASPLPGAVVGALQAFSERHGGLLVEPKPFSAAVHYRHHPEARDALLLQAQELAATFDLEVKHGKQVVEVTMPGSDKGSAVARFMQLPHFREARPTFLGDDVTDEDAFHVARDLGGRGILVGAPRPTAASFRLDSVTAVHAWLETGLHAAAFKGEPPR</sequence>
<evidence type="ECO:0000256" key="5">
    <source>
        <dbReference type="SAM" id="MobiDB-lite"/>
    </source>
</evidence>
<evidence type="ECO:0000256" key="3">
    <source>
        <dbReference type="ARBA" id="ARBA00022801"/>
    </source>
</evidence>
<dbReference type="InterPro" id="IPR036412">
    <property type="entry name" value="HAD-like_sf"/>
</dbReference>
<proteinExistence type="inferred from homology"/>
<feature type="region of interest" description="Disordered" evidence="5">
    <location>
        <begin position="1"/>
        <end position="22"/>
    </location>
</feature>
<dbReference type="PANTHER" id="PTHR43768:SF3">
    <property type="entry name" value="TREHALOSE 6-PHOSPHATE PHOSPHATASE"/>
    <property type="match status" value="1"/>
</dbReference>
<comment type="catalytic activity">
    <reaction evidence="4">
        <text>alpha,alpha-trehalose 6-phosphate + H2O = alpha,alpha-trehalose + phosphate</text>
        <dbReference type="Rhea" id="RHEA:23420"/>
        <dbReference type="ChEBI" id="CHEBI:15377"/>
        <dbReference type="ChEBI" id="CHEBI:16551"/>
        <dbReference type="ChEBI" id="CHEBI:43474"/>
        <dbReference type="ChEBI" id="CHEBI:58429"/>
        <dbReference type="EC" id="3.1.3.12"/>
    </reaction>
</comment>
<dbReference type="NCBIfam" id="TIGR00685">
    <property type="entry name" value="T6PP"/>
    <property type="match status" value="1"/>
</dbReference>
<dbReference type="Gene3D" id="3.30.70.1020">
    <property type="entry name" value="Trehalose-6-phosphate phosphatase related protein, domain 2"/>
    <property type="match status" value="1"/>
</dbReference>
<gene>
    <name evidence="6" type="ORF">SAMN06296065_10441</name>
</gene>
<keyword evidence="4" id="KW-0460">Magnesium</keyword>
<comment type="pathway">
    <text evidence="1 4">Glycan biosynthesis; trehalose biosynthesis.</text>
</comment>
<evidence type="ECO:0000256" key="1">
    <source>
        <dbReference type="ARBA" id="ARBA00005199"/>
    </source>
</evidence>